<dbReference type="InterPro" id="IPR029063">
    <property type="entry name" value="SAM-dependent_MTases_sf"/>
</dbReference>
<dbReference type="AlphaFoldDB" id="A0A919RPG2"/>
<protein>
    <recommendedName>
        <fullName evidence="3">S-adenosyl methyltransferase</fullName>
    </recommendedName>
</protein>
<evidence type="ECO:0008006" key="3">
    <source>
        <dbReference type="Google" id="ProtNLM"/>
    </source>
</evidence>
<dbReference type="Pfam" id="PF04672">
    <property type="entry name" value="Methyltransf_19"/>
    <property type="match status" value="1"/>
</dbReference>
<evidence type="ECO:0000313" key="1">
    <source>
        <dbReference type="EMBL" id="GII97328.1"/>
    </source>
</evidence>
<name>A0A919RPG2_9ACTN</name>
<organism evidence="1 2">
    <name type="scientific">Sinosporangium siamense</name>
    <dbReference type="NCBI Taxonomy" id="1367973"/>
    <lineage>
        <taxon>Bacteria</taxon>
        <taxon>Bacillati</taxon>
        <taxon>Actinomycetota</taxon>
        <taxon>Actinomycetes</taxon>
        <taxon>Streptosporangiales</taxon>
        <taxon>Streptosporangiaceae</taxon>
        <taxon>Sinosporangium</taxon>
    </lineage>
</organism>
<comment type="caution">
    <text evidence="1">The sequence shown here is derived from an EMBL/GenBank/DDBJ whole genome shotgun (WGS) entry which is preliminary data.</text>
</comment>
<sequence length="186" mass="19994">MHEIAREVHEDARVVYVDYDPVVQLHAEVLLGSAGDVVSLQADLRDPAGILNAPEVTSLIDFDRPVGVMMIAVLHFVMDGENPKGIIAAFRERMAPGSYLALSHSMAESSPEAIAQLRMATAGSPAQSVFRGRDEVLSLFEGFDLIGPGLVPVQDWRVDEDPPAVPLLAEPPKLRVEGGLAHLASP</sequence>
<dbReference type="SUPFAM" id="SSF53335">
    <property type="entry name" value="S-adenosyl-L-methionine-dependent methyltransferases"/>
    <property type="match status" value="1"/>
</dbReference>
<evidence type="ECO:0000313" key="2">
    <source>
        <dbReference type="Proteomes" id="UP000606172"/>
    </source>
</evidence>
<keyword evidence="2" id="KW-1185">Reference proteome</keyword>
<proteinExistence type="predicted"/>
<dbReference type="EMBL" id="BOOW01000058">
    <property type="protein sequence ID" value="GII97328.1"/>
    <property type="molecule type" value="Genomic_DNA"/>
</dbReference>
<accession>A0A919RPG2</accession>
<dbReference type="Proteomes" id="UP000606172">
    <property type="component" value="Unassembled WGS sequence"/>
</dbReference>
<reference evidence="1" key="1">
    <citation type="submission" date="2021-01" db="EMBL/GenBank/DDBJ databases">
        <title>Whole genome shotgun sequence of Sinosporangium siamense NBRC 109515.</title>
        <authorList>
            <person name="Komaki H."/>
            <person name="Tamura T."/>
        </authorList>
    </citation>
    <scope>NUCLEOTIDE SEQUENCE</scope>
    <source>
        <strain evidence="1">NBRC 109515</strain>
    </source>
</reference>
<gene>
    <name evidence="1" type="ORF">Ssi02_75590</name>
</gene>
<dbReference type="InterPro" id="IPR006764">
    <property type="entry name" value="SAM_dep_MeTrfase_SAV2177_type"/>
</dbReference>
<dbReference type="Gene3D" id="3.40.50.150">
    <property type="entry name" value="Vaccinia Virus protein VP39"/>
    <property type="match status" value="1"/>
</dbReference>